<keyword evidence="2" id="KW-1185">Reference proteome</keyword>
<proteinExistence type="predicted"/>
<evidence type="ECO:0000313" key="2">
    <source>
        <dbReference type="Proteomes" id="UP001163321"/>
    </source>
</evidence>
<dbReference type="EMBL" id="CM047583">
    <property type="protein sequence ID" value="KAI9912850.1"/>
    <property type="molecule type" value="Genomic_DNA"/>
</dbReference>
<comment type="caution">
    <text evidence="1">The sequence shown here is derived from an EMBL/GenBank/DDBJ whole genome shotgun (WGS) entry which is preliminary data.</text>
</comment>
<reference evidence="1 2" key="1">
    <citation type="journal article" date="2022" name="bioRxiv">
        <title>The genome of the oomycete Peronosclerospora sorghi, a cosmopolitan pathogen of maize and sorghum, is inflated with dispersed pseudogenes.</title>
        <authorList>
            <person name="Fletcher K."/>
            <person name="Martin F."/>
            <person name="Isakeit T."/>
            <person name="Cavanaugh K."/>
            <person name="Magill C."/>
            <person name="Michelmore R."/>
        </authorList>
    </citation>
    <scope>NUCLEOTIDE SEQUENCE [LARGE SCALE GENOMIC DNA]</scope>
    <source>
        <strain evidence="1">P6</strain>
    </source>
</reference>
<accession>A0ACC0W1Z2</accession>
<evidence type="ECO:0000313" key="1">
    <source>
        <dbReference type="EMBL" id="KAI9912850.1"/>
    </source>
</evidence>
<sequence length="134" mass="14732">MVRSAAAITQQICAVLIFFVSFESSAFKIIAHTWHRCVFGVGWLWGASYPPPATFALFTGAHLSSYQFLRNRADTSDTLISCLLFCAPLSLLSPVLRKLTKSFADDTICALAMSLGLLHLITHDYNYVISGVGR</sequence>
<gene>
    <name evidence="1" type="ORF">PsorP6_005783</name>
</gene>
<name>A0ACC0W1Z2_9STRA</name>
<protein>
    <submittedName>
        <fullName evidence="1">Uncharacterized protein</fullName>
    </submittedName>
</protein>
<dbReference type="Proteomes" id="UP001163321">
    <property type="component" value="Chromosome 4"/>
</dbReference>
<organism evidence="1 2">
    <name type="scientific">Peronosclerospora sorghi</name>
    <dbReference type="NCBI Taxonomy" id="230839"/>
    <lineage>
        <taxon>Eukaryota</taxon>
        <taxon>Sar</taxon>
        <taxon>Stramenopiles</taxon>
        <taxon>Oomycota</taxon>
        <taxon>Peronosporomycetes</taxon>
        <taxon>Peronosporales</taxon>
        <taxon>Peronosporaceae</taxon>
        <taxon>Peronosclerospora</taxon>
    </lineage>
</organism>